<protein>
    <recommendedName>
        <fullName evidence="1">tyrosine--tRNA ligase</fullName>
        <ecNumber evidence="1">6.1.1.1</ecNumber>
    </recommendedName>
    <alternativeName>
        <fullName evidence="7">Tyrosyl-tRNA synthetase</fullName>
    </alternativeName>
</protein>
<sequence length="251" mass="28276">MATVAEEAASVSVGEGELSSEEKLKLMLSTGGNNKCIPEDDDFADLRNMLAKKKDPVCYDGFEPSGRMHIAQGIMKVSPQHSEKNYQMLHHHGRTEAEDMSVGQIFYPCMQCADIFFIKTDICQLGNCHLRKLKPIILSHHMLPGLLAGQEKMSKSDPNSAIYMEDDECIVLLWFNRFEVQRDEKKGGNKTYTDIEELKKDFTEGLMHPADLKLALSSGLNKIMQPVHDHFKNDPTAKDVLKTVKSYKVTI</sequence>
<dbReference type="GO" id="GO:0005737">
    <property type="term" value="C:cytoplasm"/>
    <property type="evidence" value="ECO:0000318"/>
    <property type="project" value="GO_Central"/>
</dbReference>
<keyword evidence="2 9" id="KW-0436">Ligase</keyword>
<evidence type="ECO:0000256" key="6">
    <source>
        <dbReference type="ARBA" id="ARBA00023146"/>
    </source>
</evidence>
<accession>A0A7I4DW44</accession>
<evidence type="ECO:0000256" key="7">
    <source>
        <dbReference type="ARBA" id="ARBA00033323"/>
    </source>
</evidence>
<name>A0A7I4DW44_PHYPA</name>
<reference evidence="10" key="3">
    <citation type="submission" date="2020-12" db="UniProtKB">
        <authorList>
            <consortium name="EnsemblPlants"/>
        </authorList>
    </citation>
    <scope>IDENTIFICATION</scope>
</reference>
<keyword evidence="6 9" id="KW-0030">Aminoacyl-tRNA synthetase</keyword>
<dbReference type="InterPro" id="IPR014729">
    <property type="entry name" value="Rossmann-like_a/b/a_fold"/>
</dbReference>
<dbReference type="AlphaFoldDB" id="A0A7I4DW44"/>
<reference evidence="10 11" key="2">
    <citation type="journal article" date="2018" name="Plant J.">
        <title>The Physcomitrella patens chromosome-scale assembly reveals moss genome structure and evolution.</title>
        <authorList>
            <person name="Lang D."/>
            <person name="Ullrich K.K."/>
            <person name="Murat F."/>
            <person name="Fuchs J."/>
            <person name="Jenkins J."/>
            <person name="Haas F.B."/>
            <person name="Piednoel M."/>
            <person name="Gundlach H."/>
            <person name="Van Bel M."/>
            <person name="Meyberg R."/>
            <person name="Vives C."/>
            <person name="Morata J."/>
            <person name="Symeonidi A."/>
            <person name="Hiss M."/>
            <person name="Muchero W."/>
            <person name="Kamisugi Y."/>
            <person name="Saleh O."/>
            <person name="Blanc G."/>
            <person name="Decker E.L."/>
            <person name="van Gessel N."/>
            <person name="Grimwood J."/>
            <person name="Hayes R.D."/>
            <person name="Graham S.W."/>
            <person name="Gunter L.E."/>
            <person name="McDaniel S.F."/>
            <person name="Hoernstein S.N.W."/>
            <person name="Larsson A."/>
            <person name="Li F.W."/>
            <person name="Perroud P.F."/>
            <person name="Phillips J."/>
            <person name="Ranjan P."/>
            <person name="Rokshar D.S."/>
            <person name="Rothfels C.J."/>
            <person name="Schneider L."/>
            <person name="Shu S."/>
            <person name="Stevenson D.W."/>
            <person name="Thummler F."/>
            <person name="Tillich M."/>
            <person name="Villarreal Aguilar J.C."/>
            <person name="Widiez T."/>
            <person name="Wong G.K."/>
            <person name="Wymore A."/>
            <person name="Zhang Y."/>
            <person name="Zimmer A.D."/>
            <person name="Quatrano R.S."/>
            <person name="Mayer K.F.X."/>
            <person name="Goodstein D."/>
            <person name="Casacuberta J.M."/>
            <person name="Vandepoele K."/>
            <person name="Reski R."/>
            <person name="Cuming A.C."/>
            <person name="Tuskan G.A."/>
            <person name="Maumus F."/>
            <person name="Salse J."/>
            <person name="Schmutz J."/>
            <person name="Rensing S.A."/>
        </authorList>
    </citation>
    <scope>NUCLEOTIDE SEQUENCE [LARGE SCALE GENOMIC DNA]</scope>
    <source>
        <strain evidence="10 11">cv. Gransden 2004</strain>
    </source>
</reference>
<comment type="similarity">
    <text evidence="9">Belongs to the class-I aminoacyl-tRNA synthetase family.</text>
</comment>
<dbReference type="GO" id="GO:0006437">
    <property type="term" value="P:tyrosyl-tRNA aminoacylation"/>
    <property type="evidence" value="ECO:0000318"/>
    <property type="project" value="GO_Central"/>
</dbReference>
<dbReference type="EnsemblPlants" id="Pp3c5_9890V3.2">
    <property type="protein sequence ID" value="Pp3c5_9890V3.2"/>
    <property type="gene ID" value="Pp3c5_9890"/>
</dbReference>
<dbReference type="InterPro" id="IPR050489">
    <property type="entry name" value="Tyr-tRNA_synthase"/>
</dbReference>
<evidence type="ECO:0000313" key="11">
    <source>
        <dbReference type="Proteomes" id="UP000006727"/>
    </source>
</evidence>
<evidence type="ECO:0000256" key="8">
    <source>
        <dbReference type="ARBA" id="ARBA00048248"/>
    </source>
</evidence>
<dbReference type="EC" id="6.1.1.1" evidence="1"/>
<dbReference type="GO" id="GO:0004831">
    <property type="term" value="F:tyrosine-tRNA ligase activity"/>
    <property type="evidence" value="ECO:0000318"/>
    <property type="project" value="GO_Central"/>
</dbReference>
<keyword evidence="4 9" id="KW-0067">ATP-binding</keyword>
<evidence type="ECO:0000256" key="5">
    <source>
        <dbReference type="ARBA" id="ARBA00022917"/>
    </source>
</evidence>
<dbReference type="InterPro" id="IPR023617">
    <property type="entry name" value="Tyr-tRNA-ligase_arc/euk-type"/>
</dbReference>
<dbReference type="Gene3D" id="3.40.50.620">
    <property type="entry name" value="HUPs"/>
    <property type="match status" value="2"/>
</dbReference>
<organism evidence="10 11">
    <name type="scientific">Physcomitrium patens</name>
    <name type="common">Spreading-leaved earth moss</name>
    <name type="synonym">Physcomitrella patens</name>
    <dbReference type="NCBI Taxonomy" id="3218"/>
    <lineage>
        <taxon>Eukaryota</taxon>
        <taxon>Viridiplantae</taxon>
        <taxon>Streptophyta</taxon>
        <taxon>Embryophyta</taxon>
        <taxon>Bryophyta</taxon>
        <taxon>Bryophytina</taxon>
        <taxon>Bryopsida</taxon>
        <taxon>Funariidae</taxon>
        <taxon>Funariales</taxon>
        <taxon>Funariaceae</taxon>
        <taxon>Physcomitrium</taxon>
    </lineage>
</organism>
<dbReference type="InParanoid" id="A0A7I4DW44"/>
<evidence type="ECO:0000256" key="3">
    <source>
        <dbReference type="ARBA" id="ARBA00022741"/>
    </source>
</evidence>
<dbReference type="PANTHER" id="PTHR46264">
    <property type="entry name" value="TYROSINE-TRNA LIGASE"/>
    <property type="match status" value="1"/>
</dbReference>
<proteinExistence type="inferred from homology"/>
<keyword evidence="11" id="KW-1185">Reference proteome</keyword>
<dbReference type="InterPro" id="IPR002305">
    <property type="entry name" value="aa-tRNA-synth_Ic"/>
</dbReference>
<keyword evidence="5 9" id="KW-0648">Protein biosynthesis</keyword>
<evidence type="ECO:0000256" key="1">
    <source>
        <dbReference type="ARBA" id="ARBA00013160"/>
    </source>
</evidence>
<dbReference type="SUPFAM" id="SSF52374">
    <property type="entry name" value="Nucleotidylyl transferase"/>
    <property type="match status" value="1"/>
</dbReference>
<dbReference type="Pfam" id="PF00579">
    <property type="entry name" value="tRNA-synt_1b"/>
    <property type="match status" value="2"/>
</dbReference>
<dbReference type="GO" id="GO:0005524">
    <property type="term" value="F:ATP binding"/>
    <property type="evidence" value="ECO:0007669"/>
    <property type="project" value="UniProtKB-KW"/>
</dbReference>
<evidence type="ECO:0000256" key="9">
    <source>
        <dbReference type="RuleBase" id="RU363036"/>
    </source>
</evidence>
<evidence type="ECO:0000256" key="4">
    <source>
        <dbReference type="ARBA" id="ARBA00022840"/>
    </source>
</evidence>
<evidence type="ECO:0000313" key="10">
    <source>
        <dbReference type="EnsemblPlants" id="Pp3c5_9890V3.2"/>
    </source>
</evidence>
<dbReference type="PANTHER" id="PTHR46264:SF4">
    <property type="entry name" value="TYROSINE--TRNA LIGASE, CYTOPLASMIC"/>
    <property type="match status" value="1"/>
</dbReference>
<reference evidence="10 11" key="1">
    <citation type="journal article" date="2008" name="Science">
        <title>The Physcomitrella genome reveals evolutionary insights into the conquest of land by plants.</title>
        <authorList>
            <person name="Rensing S."/>
            <person name="Lang D."/>
            <person name="Zimmer A."/>
            <person name="Terry A."/>
            <person name="Salamov A."/>
            <person name="Shapiro H."/>
            <person name="Nishiyama T."/>
            <person name="Perroud P.-F."/>
            <person name="Lindquist E."/>
            <person name="Kamisugi Y."/>
            <person name="Tanahashi T."/>
            <person name="Sakakibara K."/>
            <person name="Fujita T."/>
            <person name="Oishi K."/>
            <person name="Shin-I T."/>
            <person name="Kuroki Y."/>
            <person name="Toyoda A."/>
            <person name="Suzuki Y."/>
            <person name="Hashimoto A."/>
            <person name="Yamaguchi K."/>
            <person name="Sugano A."/>
            <person name="Kohara Y."/>
            <person name="Fujiyama A."/>
            <person name="Anterola A."/>
            <person name="Aoki S."/>
            <person name="Ashton N."/>
            <person name="Barbazuk W.B."/>
            <person name="Barker E."/>
            <person name="Bennetzen J."/>
            <person name="Bezanilla M."/>
            <person name="Blankenship R."/>
            <person name="Cho S.H."/>
            <person name="Dutcher S."/>
            <person name="Estelle M."/>
            <person name="Fawcett J.A."/>
            <person name="Gundlach H."/>
            <person name="Hanada K."/>
            <person name="Heyl A."/>
            <person name="Hicks K.A."/>
            <person name="Hugh J."/>
            <person name="Lohr M."/>
            <person name="Mayer K."/>
            <person name="Melkozernov A."/>
            <person name="Murata T."/>
            <person name="Nelson D."/>
            <person name="Pils B."/>
            <person name="Prigge M."/>
            <person name="Reiss B."/>
            <person name="Renner T."/>
            <person name="Rombauts S."/>
            <person name="Rushton P."/>
            <person name="Sanderfoot A."/>
            <person name="Schween G."/>
            <person name="Shiu S.-H."/>
            <person name="Stueber K."/>
            <person name="Theodoulou F.L."/>
            <person name="Tu H."/>
            <person name="Van de Peer Y."/>
            <person name="Verrier P.J."/>
            <person name="Waters E."/>
            <person name="Wood A."/>
            <person name="Yang L."/>
            <person name="Cove D."/>
            <person name="Cuming A."/>
            <person name="Hasebe M."/>
            <person name="Lucas S."/>
            <person name="Mishler D.B."/>
            <person name="Reski R."/>
            <person name="Grigoriev I."/>
            <person name="Quatrano R.S."/>
            <person name="Boore J.L."/>
        </authorList>
    </citation>
    <scope>NUCLEOTIDE SEQUENCE [LARGE SCALE GENOMIC DNA]</scope>
    <source>
        <strain evidence="10 11">cv. Gransden 2004</strain>
    </source>
</reference>
<keyword evidence="3 9" id="KW-0547">Nucleotide-binding</keyword>
<dbReference type="EMBL" id="ABEU02000005">
    <property type="status" value="NOT_ANNOTATED_CDS"/>
    <property type="molecule type" value="Genomic_DNA"/>
</dbReference>
<dbReference type="PIRSF" id="PIRSF006588">
    <property type="entry name" value="TyrRS_arch_euk"/>
    <property type="match status" value="1"/>
</dbReference>
<dbReference type="Proteomes" id="UP000006727">
    <property type="component" value="Chromosome 5"/>
</dbReference>
<evidence type="ECO:0000256" key="2">
    <source>
        <dbReference type="ARBA" id="ARBA00022598"/>
    </source>
</evidence>
<comment type="catalytic activity">
    <reaction evidence="8">
        <text>tRNA(Tyr) + L-tyrosine + ATP = L-tyrosyl-tRNA(Tyr) + AMP + diphosphate + H(+)</text>
        <dbReference type="Rhea" id="RHEA:10220"/>
        <dbReference type="Rhea" id="RHEA-COMP:9706"/>
        <dbReference type="Rhea" id="RHEA-COMP:9707"/>
        <dbReference type="ChEBI" id="CHEBI:15378"/>
        <dbReference type="ChEBI" id="CHEBI:30616"/>
        <dbReference type="ChEBI" id="CHEBI:33019"/>
        <dbReference type="ChEBI" id="CHEBI:58315"/>
        <dbReference type="ChEBI" id="CHEBI:78442"/>
        <dbReference type="ChEBI" id="CHEBI:78536"/>
        <dbReference type="ChEBI" id="CHEBI:456215"/>
        <dbReference type="EC" id="6.1.1.1"/>
    </reaction>
</comment>
<dbReference type="Gramene" id="Pp3c5_9890V3.2">
    <property type="protein sequence ID" value="Pp3c5_9890V3.2"/>
    <property type="gene ID" value="Pp3c5_9890"/>
</dbReference>